<feature type="signal peptide" evidence="11">
    <location>
        <begin position="1"/>
        <end position="23"/>
    </location>
</feature>
<reference evidence="13 14" key="1">
    <citation type="submission" date="2024-04" db="EMBL/GenBank/DDBJ databases">
        <title>Novel species of the genus Ideonella isolated from streams.</title>
        <authorList>
            <person name="Lu H."/>
        </authorList>
    </citation>
    <scope>NUCLEOTIDE SEQUENCE [LARGE SCALE GENOMIC DNA]</scope>
    <source>
        <strain evidence="13 14">LYT19W</strain>
    </source>
</reference>
<dbReference type="RefSeq" id="WP_341396994.1">
    <property type="nucleotide sequence ID" value="NZ_JBBUTI010000001.1"/>
</dbReference>
<accession>A0ABU9BZ08</accession>
<dbReference type="InterPro" id="IPR014353">
    <property type="entry name" value="Membr-bd_ADH_cyt_c"/>
</dbReference>
<dbReference type="InterPro" id="IPR036909">
    <property type="entry name" value="Cyt_c-like_dom_sf"/>
</dbReference>
<keyword evidence="8" id="KW-0472">Membrane</keyword>
<dbReference type="InterPro" id="IPR009056">
    <property type="entry name" value="Cyt_c-like_dom"/>
</dbReference>
<feature type="domain" description="Cytochrome c" evidence="12">
    <location>
        <begin position="329"/>
        <end position="419"/>
    </location>
</feature>
<dbReference type="PANTHER" id="PTHR35008:SF8">
    <property type="entry name" value="ALCOHOL DEHYDROGENASE CYTOCHROME C SUBUNIT"/>
    <property type="match status" value="1"/>
</dbReference>
<feature type="domain" description="Cytochrome c" evidence="12">
    <location>
        <begin position="189"/>
        <end position="299"/>
    </location>
</feature>
<keyword evidence="2" id="KW-1003">Cell membrane</keyword>
<keyword evidence="7 9" id="KW-0408">Iron</keyword>
<dbReference type="EMBL" id="JBBUTI010000001">
    <property type="protein sequence ID" value="MEK8044834.1"/>
    <property type="molecule type" value="Genomic_DNA"/>
</dbReference>
<keyword evidence="6" id="KW-0677">Repeat</keyword>
<dbReference type="Pfam" id="PF00034">
    <property type="entry name" value="Cytochrom_C"/>
    <property type="match status" value="2"/>
</dbReference>
<dbReference type="PROSITE" id="PS51007">
    <property type="entry name" value="CYTC"/>
    <property type="match status" value="3"/>
</dbReference>
<evidence type="ECO:0000256" key="6">
    <source>
        <dbReference type="ARBA" id="ARBA00022737"/>
    </source>
</evidence>
<evidence type="ECO:0000259" key="12">
    <source>
        <dbReference type="PROSITE" id="PS51007"/>
    </source>
</evidence>
<proteinExistence type="predicted"/>
<sequence>MKRFVVFVSALALAALGVAGALAARGGYFSAGEVDARPSSATPELVARGDYLAKVGGCVSCHTQAGQPLMSGGVGITTPYGVVWPGNLTPDATTGLGAWSLADFRRALRHGQSRDGRLLSPAFPYAATTLLPDADVQALWAWLGTLPATARPAPAATLSWPTNERWALAIWRGLYFTPGELAPVPGQSAEWQRGALLVRGVAHCSACHDSRNALGAAREPGSLDGQLMPGGGWLAPSLLQADQAGVQAWRTEDIVALLREGQSPQGRANGPMAEVVHANTRHLTLADAQAMATYLRALPVQPDAAPQAPMKTPAPATPASSASQDGSAAIAVPGARLYARHCAECHGDQGQGVPGVYPPLAGNRLVTMSRHNNLVRSVMEGGFALPTAAEPRPYGMPPFGPLLSDPELAELLSWMRTAWGHQAAPVSTVDINRLRGDLQR</sequence>
<comment type="caution">
    <text evidence="13">The sequence shown here is derived from an EMBL/GenBank/DDBJ whole genome shotgun (WGS) entry which is preliminary data.</text>
</comment>
<dbReference type="Gene3D" id="1.10.760.10">
    <property type="entry name" value="Cytochrome c-like domain"/>
    <property type="match status" value="3"/>
</dbReference>
<dbReference type="PIRSF" id="PIRSF000018">
    <property type="entry name" value="Mb_ADH_cyt_c"/>
    <property type="match status" value="1"/>
</dbReference>
<keyword evidence="4 9" id="KW-0479">Metal-binding</keyword>
<comment type="subcellular location">
    <subcellularLocation>
        <location evidence="1">Cell membrane</location>
    </subcellularLocation>
</comment>
<dbReference type="InterPro" id="IPR051459">
    <property type="entry name" value="Cytochrome_c-type_DH"/>
</dbReference>
<evidence type="ECO:0000313" key="14">
    <source>
        <dbReference type="Proteomes" id="UP001379945"/>
    </source>
</evidence>
<evidence type="ECO:0000256" key="5">
    <source>
        <dbReference type="ARBA" id="ARBA00022729"/>
    </source>
</evidence>
<evidence type="ECO:0000256" key="1">
    <source>
        <dbReference type="ARBA" id="ARBA00004236"/>
    </source>
</evidence>
<keyword evidence="5 11" id="KW-0732">Signal</keyword>
<evidence type="ECO:0000256" key="10">
    <source>
        <dbReference type="SAM" id="MobiDB-lite"/>
    </source>
</evidence>
<feature type="chain" id="PRO_5046121191" evidence="11">
    <location>
        <begin position="24"/>
        <end position="440"/>
    </location>
</feature>
<evidence type="ECO:0000313" key="13">
    <source>
        <dbReference type="EMBL" id="MEK8044834.1"/>
    </source>
</evidence>
<evidence type="ECO:0000256" key="4">
    <source>
        <dbReference type="ARBA" id="ARBA00022723"/>
    </source>
</evidence>
<dbReference type="PANTHER" id="PTHR35008">
    <property type="entry name" value="BLL4482 PROTEIN-RELATED"/>
    <property type="match status" value="1"/>
</dbReference>
<evidence type="ECO:0000256" key="3">
    <source>
        <dbReference type="ARBA" id="ARBA00022617"/>
    </source>
</evidence>
<evidence type="ECO:0000256" key="8">
    <source>
        <dbReference type="ARBA" id="ARBA00023136"/>
    </source>
</evidence>
<dbReference type="SUPFAM" id="SSF46626">
    <property type="entry name" value="Cytochrome c"/>
    <property type="match status" value="3"/>
</dbReference>
<evidence type="ECO:0000256" key="11">
    <source>
        <dbReference type="SAM" id="SignalP"/>
    </source>
</evidence>
<keyword evidence="14" id="KW-1185">Reference proteome</keyword>
<protein>
    <submittedName>
        <fullName evidence="13">Cytochrome c</fullName>
    </submittedName>
</protein>
<name>A0ABU9BZ08_9BURK</name>
<feature type="domain" description="Cytochrome c" evidence="12">
    <location>
        <begin position="44"/>
        <end position="147"/>
    </location>
</feature>
<evidence type="ECO:0000256" key="2">
    <source>
        <dbReference type="ARBA" id="ARBA00022475"/>
    </source>
</evidence>
<organism evidence="13 14">
    <name type="scientific">Ideonella margarita</name>
    <dbReference type="NCBI Taxonomy" id="2984191"/>
    <lineage>
        <taxon>Bacteria</taxon>
        <taxon>Pseudomonadati</taxon>
        <taxon>Pseudomonadota</taxon>
        <taxon>Betaproteobacteria</taxon>
        <taxon>Burkholderiales</taxon>
        <taxon>Sphaerotilaceae</taxon>
        <taxon>Ideonella</taxon>
    </lineage>
</organism>
<evidence type="ECO:0000256" key="7">
    <source>
        <dbReference type="ARBA" id="ARBA00023004"/>
    </source>
</evidence>
<keyword evidence="3 9" id="KW-0349">Heme</keyword>
<feature type="compositionally biased region" description="Low complexity" evidence="10">
    <location>
        <begin position="304"/>
        <end position="324"/>
    </location>
</feature>
<gene>
    <name evidence="13" type="ORF">AACH00_00580</name>
</gene>
<evidence type="ECO:0000256" key="9">
    <source>
        <dbReference type="PROSITE-ProRule" id="PRU00433"/>
    </source>
</evidence>
<feature type="region of interest" description="Disordered" evidence="10">
    <location>
        <begin position="304"/>
        <end position="326"/>
    </location>
</feature>
<dbReference type="Proteomes" id="UP001379945">
    <property type="component" value="Unassembled WGS sequence"/>
</dbReference>